<gene>
    <name evidence="1" type="ORF">C1H46_044997</name>
</gene>
<dbReference type="AlphaFoldDB" id="A0A540K5H2"/>
<sequence>MATVLKLGLICTSTLPSTRPSMKEVLHILRGYGPSEGFEVKKVGRDFDISPLLGAATYLSSYKRSKKVDDSLVYSV</sequence>
<organism evidence="1 2">
    <name type="scientific">Malus baccata</name>
    <name type="common">Siberian crab apple</name>
    <name type="synonym">Pyrus baccata</name>
    <dbReference type="NCBI Taxonomy" id="106549"/>
    <lineage>
        <taxon>Eukaryota</taxon>
        <taxon>Viridiplantae</taxon>
        <taxon>Streptophyta</taxon>
        <taxon>Embryophyta</taxon>
        <taxon>Tracheophyta</taxon>
        <taxon>Spermatophyta</taxon>
        <taxon>Magnoliopsida</taxon>
        <taxon>eudicotyledons</taxon>
        <taxon>Gunneridae</taxon>
        <taxon>Pentapetalae</taxon>
        <taxon>rosids</taxon>
        <taxon>fabids</taxon>
        <taxon>Rosales</taxon>
        <taxon>Rosaceae</taxon>
        <taxon>Amygdaloideae</taxon>
        <taxon>Maleae</taxon>
        <taxon>Malus</taxon>
    </lineage>
</organism>
<evidence type="ECO:0000313" key="2">
    <source>
        <dbReference type="Proteomes" id="UP000315295"/>
    </source>
</evidence>
<reference evidence="1 2" key="1">
    <citation type="journal article" date="2019" name="G3 (Bethesda)">
        <title>Sequencing of a Wild Apple (Malus baccata) Genome Unravels the Differences Between Cultivated and Wild Apple Species Regarding Disease Resistance and Cold Tolerance.</title>
        <authorList>
            <person name="Chen X."/>
        </authorList>
    </citation>
    <scope>NUCLEOTIDE SEQUENCE [LARGE SCALE GENOMIC DNA]</scope>
    <source>
        <strain evidence="2">cv. Shandingzi</strain>
        <tissue evidence="1">Leaves</tissue>
    </source>
</reference>
<dbReference type="Proteomes" id="UP000315295">
    <property type="component" value="Unassembled WGS sequence"/>
</dbReference>
<name>A0A540K5H2_MALBA</name>
<dbReference type="EMBL" id="VIEB01003463">
    <property type="protein sequence ID" value="TQD69471.1"/>
    <property type="molecule type" value="Genomic_DNA"/>
</dbReference>
<evidence type="ECO:0000313" key="1">
    <source>
        <dbReference type="EMBL" id="TQD69471.1"/>
    </source>
</evidence>
<evidence type="ECO:0008006" key="3">
    <source>
        <dbReference type="Google" id="ProtNLM"/>
    </source>
</evidence>
<dbReference type="STRING" id="106549.A0A540K5H2"/>
<proteinExistence type="predicted"/>
<protein>
    <recommendedName>
        <fullName evidence="3">Serine-threonine/tyrosine-protein kinase catalytic domain-containing protein</fullName>
    </recommendedName>
</protein>
<accession>A0A540K5H2</accession>
<comment type="caution">
    <text evidence="1">The sequence shown here is derived from an EMBL/GenBank/DDBJ whole genome shotgun (WGS) entry which is preliminary data.</text>
</comment>
<keyword evidence="2" id="KW-1185">Reference proteome</keyword>